<evidence type="ECO:0000256" key="3">
    <source>
        <dbReference type="ARBA" id="ARBA00022989"/>
    </source>
</evidence>
<dbReference type="PIRSF" id="PIRSF031804">
    <property type="entry name" value="UCP031804"/>
    <property type="match status" value="1"/>
</dbReference>
<keyword evidence="4" id="KW-0472">Membrane</keyword>
<evidence type="ECO:0000256" key="4">
    <source>
        <dbReference type="ARBA" id="ARBA00023136"/>
    </source>
</evidence>
<keyword evidence="2" id="KW-0812">Transmembrane</keyword>
<dbReference type="eggNOG" id="COG3339">
    <property type="taxonomic scope" value="Bacteria"/>
</dbReference>
<protein>
    <recommendedName>
        <fullName evidence="5">DUF1232 domain-containing protein</fullName>
    </recommendedName>
</protein>
<keyword evidence="3" id="KW-1133">Transmembrane helix</keyword>
<name>F5RNW0_9FIRM</name>
<evidence type="ECO:0000256" key="2">
    <source>
        <dbReference type="ARBA" id="ARBA00022692"/>
    </source>
</evidence>
<evidence type="ECO:0000256" key="1">
    <source>
        <dbReference type="ARBA" id="ARBA00004127"/>
    </source>
</evidence>
<comment type="subcellular location">
    <subcellularLocation>
        <location evidence="1">Endomembrane system</location>
        <topology evidence="1">Multi-pass membrane protein</topology>
    </subcellularLocation>
</comment>
<dbReference type="Pfam" id="PF06803">
    <property type="entry name" value="DUF1232"/>
    <property type="match status" value="1"/>
</dbReference>
<dbReference type="EMBL" id="AFHQ01000047">
    <property type="protein sequence ID" value="EGK58350.1"/>
    <property type="molecule type" value="Genomic_DNA"/>
</dbReference>
<dbReference type="STRING" id="888060.HMPREF9081_1946"/>
<dbReference type="Proteomes" id="UP000004067">
    <property type="component" value="Unassembled WGS sequence"/>
</dbReference>
<feature type="domain" description="DUF1232" evidence="5">
    <location>
        <begin position="65"/>
        <end position="99"/>
    </location>
</feature>
<dbReference type="RefSeq" id="WP_006306959.1">
    <property type="nucleotide sequence ID" value="NZ_GL892076.1"/>
</dbReference>
<evidence type="ECO:0000313" key="6">
    <source>
        <dbReference type="EMBL" id="EGK58350.1"/>
    </source>
</evidence>
<organism evidence="6 7">
    <name type="scientific">Centipeda periodontii DSM 2778</name>
    <dbReference type="NCBI Taxonomy" id="888060"/>
    <lineage>
        <taxon>Bacteria</taxon>
        <taxon>Bacillati</taxon>
        <taxon>Bacillota</taxon>
        <taxon>Negativicutes</taxon>
        <taxon>Selenomonadales</taxon>
        <taxon>Selenomonadaceae</taxon>
        <taxon>Centipeda</taxon>
    </lineage>
</organism>
<keyword evidence="7" id="KW-1185">Reference proteome</keyword>
<proteinExistence type="predicted"/>
<dbReference type="GO" id="GO:0012505">
    <property type="term" value="C:endomembrane system"/>
    <property type="evidence" value="ECO:0007669"/>
    <property type="project" value="UniProtKB-SubCell"/>
</dbReference>
<reference evidence="6 7" key="1">
    <citation type="submission" date="2011-04" db="EMBL/GenBank/DDBJ databases">
        <authorList>
            <person name="Muzny D."/>
            <person name="Qin X."/>
            <person name="Deng J."/>
            <person name="Jiang H."/>
            <person name="Liu Y."/>
            <person name="Qu J."/>
            <person name="Song X.-Z."/>
            <person name="Zhang L."/>
            <person name="Thornton R."/>
            <person name="Coyle M."/>
            <person name="Francisco L."/>
            <person name="Jackson L."/>
            <person name="Javaid M."/>
            <person name="Korchina V."/>
            <person name="Kovar C."/>
            <person name="Mata R."/>
            <person name="Mathew T."/>
            <person name="Ngo R."/>
            <person name="Nguyen L."/>
            <person name="Nguyen N."/>
            <person name="Okwuonu G."/>
            <person name="Ongeri F."/>
            <person name="Pham C."/>
            <person name="Simmons D."/>
            <person name="Wilczek-Boney K."/>
            <person name="Hale W."/>
            <person name="Jakkamsetti A."/>
            <person name="Pham P."/>
            <person name="Ruth R."/>
            <person name="San Lucas F."/>
            <person name="Warren J."/>
            <person name="Zhang J."/>
            <person name="Zhao Z."/>
            <person name="Zhou C."/>
            <person name="Zhu D."/>
            <person name="Lee S."/>
            <person name="Bess C."/>
            <person name="Blankenburg K."/>
            <person name="Forbes L."/>
            <person name="Fu Q."/>
            <person name="Gubbala S."/>
            <person name="Hirani K."/>
            <person name="Jayaseelan J.C."/>
            <person name="Lara F."/>
            <person name="Munidasa M."/>
            <person name="Palculict T."/>
            <person name="Patil S."/>
            <person name="Pu L.-L."/>
            <person name="Saada N."/>
            <person name="Tang L."/>
            <person name="Weissenberger G."/>
            <person name="Zhu Y."/>
            <person name="Hemphill L."/>
            <person name="Shang Y."/>
            <person name="Youmans B."/>
            <person name="Ayvaz T."/>
            <person name="Ross M."/>
            <person name="Santibanez J."/>
            <person name="Aqrawi P."/>
            <person name="Gross S."/>
            <person name="Joshi V."/>
            <person name="Fowler G."/>
            <person name="Nazareth L."/>
            <person name="Reid J."/>
            <person name="Worley K."/>
            <person name="Petrosino J."/>
            <person name="Highlander S."/>
            <person name="Gibbs R."/>
        </authorList>
    </citation>
    <scope>NUCLEOTIDE SEQUENCE [LARGE SCALE GENOMIC DNA]</scope>
    <source>
        <strain evidence="6 7">DSM 2778</strain>
    </source>
</reference>
<dbReference type="HOGENOM" id="CLU_133088_0_0_9"/>
<dbReference type="InterPro" id="IPR010652">
    <property type="entry name" value="DUF1232"/>
</dbReference>
<sequence>MSTQEDIKVEEIENLDFEKYEDKYSEAGLWDKIRKNIAKIGVKVIYQALLLFYVAQSPNCPTKIKAGIIGALGYLISPLDLIPDMLPGIGFADDAIAIATAVALAQIYITDEIRAQAKAKLADLLGEDVLKKLDD</sequence>
<dbReference type="InterPro" id="IPR016983">
    <property type="entry name" value="UCP031804"/>
</dbReference>
<accession>F5RNW0</accession>
<evidence type="ECO:0000313" key="7">
    <source>
        <dbReference type="Proteomes" id="UP000004067"/>
    </source>
</evidence>
<evidence type="ECO:0000259" key="5">
    <source>
        <dbReference type="Pfam" id="PF06803"/>
    </source>
</evidence>
<dbReference type="OrthoDB" id="9800202at2"/>
<gene>
    <name evidence="6" type="ORF">HMPREF9081_1946</name>
</gene>
<comment type="caution">
    <text evidence="6">The sequence shown here is derived from an EMBL/GenBank/DDBJ whole genome shotgun (WGS) entry which is preliminary data.</text>
</comment>
<dbReference type="AlphaFoldDB" id="F5RNW0"/>